<feature type="region of interest" description="Disordered" evidence="1">
    <location>
        <begin position="1"/>
        <end position="32"/>
    </location>
</feature>
<organism evidence="3 4">
    <name type="scientific">Luteococcus japonicus LSP_Lj1</name>
    <dbReference type="NCBI Taxonomy" id="1255658"/>
    <lineage>
        <taxon>Bacteria</taxon>
        <taxon>Bacillati</taxon>
        <taxon>Actinomycetota</taxon>
        <taxon>Actinomycetes</taxon>
        <taxon>Propionibacteriales</taxon>
        <taxon>Propionibacteriaceae</taxon>
        <taxon>Luteococcus</taxon>
    </lineage>
</organism>
<keyword evidence="4" id="KW-1185">Reference proteome</keyword>
<dbReference type="Pfam" id="PF07179">
    <property type="entry name" value="SseB"/>
    <property type="match status" value="1"/>
</dbReference>
<feature type="domain" description="SseB protein N-terminal" evidence="2">
    <location>
        <begin position="36"/>
        <end position="151"/>
    </location>
</feature>
<gene>
    <name evidence="3" type="ORF">FM114_07105</name>
</gene>
<evidence type="ECO:0000256" key="1">
    <source>
        <dbReference type="SAM" id="MobiDB-lite"/>
    </source>
</evidence>
<reference evidence="3 4" key="1">
    <citation type="submission" date="2017-02" db="EMBL/GenBank/DDBJ databases">
        <authorList>
            <person name="Peterson S.W."/>
        </authorList>
    </citation>
    <scope>NUCLEOTIDE SEQUENCE [LARGE SCALE GENOMIC DNA]</scope>
    <source>
        <strain evidence="3 4">LSP_Lj1</strain>
    </source>
</reference>
<name>A0A1R4JE13_9ACTN</name>
<dbReference type="AlphaFoldDB" id="A0A1R4JE13"/>
<evidence type="ECO:0000313" key="3">
    <source>
        <dbReference type="EMBL" id="SJN30421.1"/>
    </source>
</evidence>
<dbReference type="Proteomes" id="UP000188342">
    <property type="component" value="Unassembled WGS sequence"/>
</dbReference>
<sequence length="175" mass="18319">MSHQPAEGIAHGQRLAQPNPAFKGDTGQPDPELRTAIASGTDQLGYLRAVTLLCTSRLLMPIVASGDDSMDGPDPERHAEMAAVTIASAAGERALIGFTGIDAMQAWDPAARPVPCTLDDLAATVAQSGASHLLLDVAGPEQFVLGPELVAELAQGHRLVEVEPGQFGWMFVAQD</sequence>
<evidence type="ECO:0000259" key="2">
    <source>
        <dbReference type="Pfam" id="PF07179"/>
    </source>
</evidence>
<proteinExistence type="predicted"/>
<protein>
    <recommendedName>
        <fullName evidence="2">SseB protein N-terminal domain-containing protein</fullName>
    </recommendedName>
</protein>
<dbReference type="STRING" id="1255658.FM114_07105"/>
<dbReference type="EMBL" id="FUKQ01000026">
    <property type="protein sequence ID" value="SJN30421.1"/>
    <property type="molecule type" value="Genomic_DNA"/>
</dbReference>
<dbReference type="RefSeq" id="WP_245995677.1">
    <property type="nucleotide sequence ID" value="NZ_FUKQ01000026.1"/>
</dbReference>
<dbReference type="InterPro" id="IPR009839">
    <property type="entry name" value="SseB_N"/>
</dbReference>
<evidence type="ECO:0000313" key="4">
    <source>
        <dbReference type="Proteomes" id="UP000188342"/>
    </source>
</evidence>
<accession>A0A1R4JE13</accession>